<dbReference type="KEGG" id="scs:Sta7437_0989"/>
<dbReference type="CDD" id="cd03801">
    <property type="entry name" value="GT4_PimA-like"/>
    <property type="match status" value="1"/>
</dbReference>
<dbReference type="GO" id="GO:0016757">
    <property type="term" value="F:glycosyltransferase activity"/>
    <property type="evidence" value="ECO:0007669"/>
    <property type="project" value="InterPro"/>
</dbReference>
<dbReference type="PANTHER" id="PTHR46401:SF2">
    <property type="entry name" value="GLYCOSYLTRANSFERASE WBBK-RELATED"/>
    <property type="match status" value="1"/>
</dbReference>
<name>K9XR67_STAC7</name>
<proteinExistence type="predicted"/>
<dbReference type="AlphaFoldDB" id="K9XR67"/>
<dbReference type="Gene3D" id="3.40.50.2000">
    <property type="entry name" value="Glycogen Phosphorylase B"/>
    <property type="match status" value="2"/>
</dbReference>
<evidence type="ECO:0000313" key="3">
    <source>
        <dbReference type="EMBL" id="AFZ34569.1"/>
    </source>
</evidence>
<dbReference type="SUPFAM" id="SSF53756">
    <property type="entry name" value="UDP-Glycosyltransferase/glycogen phosphorylase"/>
    <property type="match status" value="1"/>
</dbReference>
<evidence type="ECO:0000313" key="4">
    <source>
        <dbReference type="Proteomes" id="UP000010473"/>
    </source>
</evidence>
<feature type="domain" description="Glycosyl transferase family 1" evidence="2">
    <location>
        <begin position="202"/>
        <end position="359"/>
    </location>
</feature>
<dbReference type="Pfam" id="PF00534">
    <property type="entry name" value="Glycos_transf_1"/>
    <property type="match status" value="1"/>
</dbReference>
<dbReference type="EMBL" id="CP003653">
    <property type="protein sequence ID" value="AFZ34569.1"/>
    <property type="molecule type" value="Genomic_DNA"/>
</dbReference>
<dbReference type="InterPro" id="IPR001296">
    <property type="entry name" value="Glyco_trans_1"/>
</dbReference>
<sequence>MKLAYVTTYNAEDVANWSGTGFHILQALRKQSLQVELIGSIKNKYSPVSLASKGREYLYKWLFKQKYLCDREPLLLKQYAKKTVQHLAELKDVDLVFSPGTMHIGHLECDRPIGFWTDATFASLVDFYPQYSNLCEESLKNGHLMEQQTLDRCKIAIYSSEWSAQSAINNYQIDPAKVKVVPFGANVNHHKNFKEIQSLIQSRPTNQCKLLFLGVDWYRKGGQIAFEVAKALNQSGLPTELTVVGCEPILDEPIPDFVKYLGFISKATTKGREKLNQIIAQSHFLILPAIADCTPIVFCEANSFGVPCLSIKVGGIPTVIKDNINGKLFAQEAEISEYCQYIANLLTNYPQYQQLAYSAFHEYETRLNWTVAARTVKRLLQEAI</sequence>
<evidence type="ECO:0000256" key="1">
    <source>
        <dbReference type="ARBA" id="ARBA00022679"/>
    </source>
</evidence>
<gene>
    <name evidence="3" type="ordered locus">Sta7437_0989</name>
</gene>
<dbReference type="STRING" id="111780.Sta7437_0989"/>
<dbReference type="PANTHER" id="PTHR46401">
    <property type="entry name" value="GLYCOSYLTRANSFERASE WBBK-RELATED"/>
    <property type="match status" value="1"/>
</dbReference>
<evidence type="ECO:0000259" key="2">
    <source>
        <dbReference type="Pfam" id="PF00534"/>
    </source>
</evidence>
<dbReference type="HOGENOM" id="CLU_044324_0_0_3"/>
<dbReference type="eggNOG" id="COG0438">
    <property type="taxonomic scope" value="Bacteria"/>
</dbReference>
<dbReference type="Proteomes" id="UP000010473">
    <property type="component" value="Chromosome"/>
</dbReference>
<organism evidence="3 4">
    <name type="scientific">Stanieria cyanosphaera (strain ATCC 29371 / PCC 7437)</name>
    <dbReference type="NCBI Taxonomy" id="111780"/>
    <lineage>
        <taxon>Bacteria</taxon>
        <taxon>Bacillati</taxon>
        <taxon>Cyanobacteriota</taxon>
        <taxon>Cyanophyceae</taxon>
        <taxon>Pleurocapsales</taxon>
        <taxon>Dermocarpellaceae</taxon>
        <taxon>Stanieria</taxon>
    </lineage>
</organism>
<keyword evidence="1 3" id="KW-0808">Transferase</keyword>
<dbReference type="GO" id="GO:0009103">
    <property type="term" value="P:lipopolysaccharide biosynthetic process"/>
    <property type="evidence" value="ECO:0007669"/>
    <property type="project" value="TreeGrafter"/>
</dbReference>
<keyword evidence="4" id="KW-1185">Reference proteome</keyword>
<dbReference type="OrthoDB" id="9790710at2"/>
<protein>
    <submittedName>
        <fullName evidence="3">Glycosyl transferase group 1</fullName>
    </submittedName>
</protein>
<reference evidence="4" key="1">
    <citation type="journal article" date="2013" name="Proc. Natl. Acad. Sci. U.S.A.">
        <title>Improving the coverage of the cyanobacterial phylum using diversity-driven genome sequencing.</title>
        <authorList>
            <person name="Shih P.M."/>
            <person name="Wu D."/>
            <person name="Latifi A."/>
            <person name="Axen S.D."/>
            <person name="Fewer D.P."/>
            <person name="Talla E."/>
            <person name="Calteau A."/>
            <person name="Cai F."/>
            <person name="Tandeau de Marsac N."/>
            <person name="Rippka R."/>
            <person name="Herdman M."/>
            <person name="Sivonen K."/>
            <person name="Coursin T."/>
            <person name="Laurent T."/>
            <person name="Goodwin L."/>
            <person name="Nolan M."/>
            <person name="Davenport K.W."/>
            <person name="Han C.S."/>
            <person name="Rubin E.M."/>
            <person name="Eisen J.A."/>
            <person name="Woyke T."/>
            <person name="Gugger M."/>
            <person name="Kerfeld C.A."/>
        </authorList>
    </citation>
    <scope>NUCLEOTIDE SEQUENCE [LARGE SCALE GENOMIC DNA]</scope>
    <source>
        <strain evidence="4">ATCC 29371 / PCC 7437</strain>
    </source>
</reference>
<accession>K9XR67</accession>